<dbReference type="EMBL" id="FNDG01000004">
    <property type="protein sequence ID" value="SDH36191.1"/>
    <property type="molecule type" value="Genomic_DNA"/>
</dbReference>
<protein>
    <recommendedName>
        <fullName evidence="2">CAAX prenyl protease 2/Lysostaphin resistance protein A-like domain-containing protein</fullName>
    </recommendedName>
</protein>
<dbReference type="PANTHER" id="PTHR43592:SF15">
    <property type="entry name" value="CAAX AMINO TERMINAL PROTEASE FAMILY PROTEIN"/>
    <property type="match status" value="1"/>
</dbReference>
<proteinExistence type="predicted"/>
<dbReference type="PANTHER" id="PTHR43592">
    <property type="entry name" value="CAAX AMINO TERMINAL PROTEASE"/>
    <property type="match status" value="1"/>
</dbReference>
<dbReference type="STRING" id="29435.SAMN05216588_104143"/>
<feature type="domain" description="CAAX prenyl protease 2/Lysostaphin resistance protein A-like" evidence="2">
    <location>
        <begin position="149"/>
        <end position="238"/>
    </location>
</feature>
<organism evidence="3 4">
    <name type="scientific">Phytopseudomonas flavescens</name>
    <dbReference type="NCBI Taxonomy" id="29435"/>
    <lineage>
        <taxon>Bacteria</taxon>
        <taxon>Pseudomonadati</taxon>
        <taxon>Pseudomonadota</taxon>
        <taxon>Gammaproteobacteria</taxon>
        <taxon>Pseudomonadales</taxon>
        <taxon>Pseudomonadaceae</taxon>
        <taxon>Phytopseudomonas</taxon>
    </lineage>
</organism>
<name>A0A1G8BSP7_9GAMM</name>
<feature type="transmembrane region" description="Helical" evidence="1">
    <location>
        <begin position="118"/>
        <end position="143"/>
    </location>
</feature>
<evidence type="ECO:0000313" key="3">
    <source>
        <dbReference type="EMBL" id="SDH36191.1"/>
    </source>
</evidence>
<dbReference type="RefSeq" id="WP_084303998.1">
    <property type="nucleotide sequence ID" value="NZ_FNDG01000004.1"/>
</dbReference>
<reference evidence="3 4" key="1">
    <citation type="submission" date="2016-10" db="EMBL/GenBank/DDBJ databases">
        <authorList>
            <person name="de Groot N.N."/>
        </authorList>
    </citation>
    <scope>NUCLEOTIDE SEQUENCE [LARGE SCALE GENOMIC DNA]</scope>
    <source>
        <strain evidence="3 4">LMG 18387</strain>
    </source>
</reference>
<sequence>MPLSPRLLLPLFPLAAGVTLGFIEPMGLLVACLFIALVLAPNRLPARFRDGLVMIASLLLAAHLLPGFAPWILGDPERISSDAPPFLLRLSWDKLLVGCTLLAWWLGQPPRQGDKPMLTVAVYAATLLTVPGLALLLGVVGWQPKWPEMLWPWLIINLGVAVLAEELLFRGLLQQRLVEWLGVWPGILCAALLFGAAHIPFSPGFAVVATVAGLGYGLAFQLSGRLSIAIALHGLVNILHFVTLSYPLRLG</sequence>
<keyword evidence="1" id="KW-0472">Membrane</keyword>
<feature type="transmembrane region" description="Helical" evidence="1">
    <location>
        <begin position="52"/>
        <end position="74"/>
    </location>
</feature>
<feature type="transmembrane region" description="Helical" evidence="1">
    <location>
        <begin position="181"/>
        <end position="199"/>
    </location>
</feature>
<dbReference type="GO" id="GO:0004175">
    <property type="term" value="F:endopeptidase activity"/>
    <property type="evidence" value="ECO:0007669"/>
    <property type="project" value="UniProtKB-ARBA"/>
</dbReference>
<dbReference type="AlphaFoldDB" id="A0A1G8BSP7"/>
<evidence type="ECO:0000256" key="1">
    <source>
        <dbReference type="SAM" id="Phobius"/>
    </source>
</evidence>
<feature type="transmembrane region" description="Helical" evidence="1">
    <location>
        <begin position="12"/>
        <end position="40"/>
    </location>
</feature>
<dbReference type="Proteomes" id="UP000198606">
    <property type="component" value="Unassembled WGS sequence"/>
</dbReference>
<gene>
    <name evidence="3" type="ORF">SAMN05216588_104143</name>
</gene>
<keyword evidence="1" id="KW-1133">Transmembrane helix</keyword>
<dbReference type="Pfam" id="PF02517">
    <property type="entry name" value="Rce1-like"/>
    <property type="match status" value="1"/>
</dbReference>
<evidence type="ECO:0000313" key="4">
    <source>
        <dbReference type="Proteomes" id="UP000198606"/>
    </source>
</evidence>
<feature type="transmembrane region" description="Helical" evidence="1">
    <location>
        <begin position="149"/>
        <end position="169"/>
    </location>
</feature>
<keyword evidence="1" id="KW-0812">Transmembrane</keyword>
<feature type="transmembrane region" description="Helical" evidence="1">
    <location>
        <begin position="229"/>
        <end position="248"/>
    </location>
</feature>
<dbReference type="InterPro" id="IPR003675">
    <property type="entry name" value="Rce1/LyrA-like_dom"/>
</dbReference>
<feature type="transmembrane region" description="Helical" evidence="1">
    <location>
        <begin position="86"/>
        <end position="106"/>
    </location>
</feature>
<dbReference type="GO" id="GO:0080120">
    <property type="term" value="P:CAAX-box protein maturation"/>
    <property type="evidence" value="ECO:0007669"/>
    <property type="project" value="UniProtKB-ARBA"/>
</dbReference>
<evidence type="ECO:0000259" key="2">
    <source>
        <dbReference type="Pfam" id="PF02517"/>
    </source>
</evidence>
<accession>A0A1G8BSP7</accession>